<dbReference type="SMART" id="SM00289">
    <property type="entry name" value="WR1"/>
    <property type="match status" value="1"/>
</dbReference>
<feature type="chain" id="PRO_5042266216" evidence="1">
    <location>
        <begin position="17"/>
        <end position="181"/>
    </location>
</feature>
<dbReference type="PANTHER" id="PTHR46339">
    <property type="entry name" value="PROTEIN CBG15282-RELATED"/>
    <property type="match status" value="1"/>
</dbReference>
<dbReference type="Proteomes" id="UP000887575">
    <property type="component" value="Unassembled WGS sequence"/>
</dbReference>
<dbReference type="InterPro" id="IPR036880">
    <property type="entry name" value="Kunitz_BPTI_sf"/>
</dbReference>
<dbReference type="Gene3D" id="4.10.410.10">
    <property type="entry name" value="Pancreatic trypsin inhibitor Kunitz domain"/>
    <property type="match status" value="2"/>
</dbReference>
<feature type="domain" description="BPTI/Kunitz inhibitor" evidence="2">
    <location>
        <begin position="127"/>
        <end position="180"/>
    </location>
</feature>
<protein>
    <submittedName>
        <fullName evidence="4">BPTI/Kunitz inhibitor domain-containing protein</fullName>
    </submittedName>
</protein>
<reference evidence="4" key="1">
    <citation type="submission" date="2024-02" db="UniProtKB">
        <authorList>
            <consortium name="WormBaseParasite"/>
        </authorList>
    </citation>
    <scope>IDENTIFICATION</scope>
</reference>
<dbReference type="InterPro" id="IPR020901">
    <property type="entry name" value="Prtase_inh_Kunz-CS"/>
</dbReference>
<dbReference type="InterPro" id="IPR006150">
    <property type="entry name" value="Cys_repeat_1"/>
</dbReference>
<keyword evidence="3" id="KW-1185">Reference proteome</keyword>
<dbReference type="WBParaSite" id="MBELARI_LOCUS5632">
    <property type="protein sequence ID" value="MBELARI_LOCUS5632"/>
    <property type="gene ID" value="MBELARI_LOCUS5632"/>
</dbReference>
<evidence type="ECO:0000256" key="1">
    <source>
        <dbReference type="SAM" id="SignalP"/>
    </source>
</evidence>
<dbReference type="InterPro" id="IPR053014">
    <property type="entry name" value="Cuticle_assoc_divergent"/>
</dbReference>
<evidence type="ECO:0000313" key="3">
    <source>
        <dbReference type="Proteomes" id="UP000887575"/>
    </source>
</evidence>
<dbReference type="PRINTS" id="PR00759">
    <property type="entry name" value="BASICPTASE"/>
</dbReference>
<dbReference type="AlphaFoldDB" id="A0AAF3FF26"/>
<keyword evidence="1" id="KW-0732">Signal</keyword>
<dbReference type="SMART" id="SM00131">
    <property type="entry name" value="KU"/>
    <property type="match status" value="2"/>
</dbReference>
<sequence>MIELIVYAILLSATLADIDCTIGRDVGETSCGEQGAQRFFYDSKRGICQPFYYKGCGGNGNRFSSRDECMKSCKGTKEKGSGGPVARCKAGNPAAMDENGQTVGCEKCPDGYSCQGKFCCAVKEKSCSLEYDSGKYVQGRAHIPKYFYSSQLKTCLLFTYYGSLGNANNFNSFQECLDFCK</sequence>
<dbReference type="InterPro" id="IPR002223">
    <property type="entry name" value="Kunitz_BPTI"/>
</dbReference>
<dbReference type="CDD" id="cd00109">
    <property type="entry name" value="Kunitz-type"/>
    <property type="match status" value="1"/>
</dbReference>
<dbReference type="Pfam" id="PF00014">
    <property type="entry name" value="Kunitz_BPTI"/>
    <property type="match status" value="2"/>
</dbReference>
<dbReference type="GO" id="GO:0004867">
    <property type="term" value="F:serine-type endopeptidase inhibitor activity"/>
    <property type="evidence" value="ECO:0007669"/>
    <property type="project" value="InterPro"/>
</dbReference>
<accession>A0AAF3FF26</accession>
<name>A0AAF3FF26_9BILA</name>
<evidence type="ECO:0000313" key="4">
    <source>
        <dbReference type="WBParaSite" id="MBELARI_LOCUS5632"/>
    </source>
</evidence>
<evidence type="ECO:0000259" key="2">
    <source>
        <dbReference type="PROSITE" id="PS50279"/>
    </source>
</evidence>
<dbReference type="PROSITE" id="PS00280">
    <property type="entry name" value="BPTI_KUNITZ_1"/>
    <property type="match status" value="1"/>
</dbReference>
<dbReference type="PROSITE" id="PS50279">
    <property type="entry name" value="BPTI_KUNITZ_2"/>
    <property type="match status" value="2"/>
</dbReference>
<feature type="signal peptide" evidence="1">
    <location>
        <begin position="1"/>
        <end position="16"/>
    </location>
</feature>
<feature type="domain" description="BPTI/Kunitz inhibitor" evidence="2">
    <location>
        <begin position="20"/>
        <end position="73"/>
    </location>
</feature>
<organism evidence="3 4">
    <name type="scientific">Mesorhabditis belari</name>
    <dbReference type="NCBI Taxonomy" id="2138241"/>
    <lineage>
        <taxon>Eukaryota</taxon>
        <taxon>Metazoa</taxon>
        <taxon>Ecdysozoa</taxon>
        <taxon>Nematoda</taxon>
        <taxon>Chromadorea</taxon>
        <taxon>Rhabditida</taxon>
        <taxon>Rhabditina</taxon>
        <taxon>Rhabditomorpha</taxon>
        <taxon>Rhabditoidea</taxon>
        <taxon>Rhabditidae</taxon>
        <taxon>Mesorhabditinae</taxon>
        <taxon>Mesorhabditis</taxon>
    </lineage>
</organism>
<proteinExistence type="predicted"/>
<dbReference type="SUPFAM" id="SSF57362">
    <property type="entry name" value="BPTI-like"/>
    <property type="match status" value="2"/>
</dbReference>